<dbReference type="InterPro" id="IPR036388">
    <property type="entry name" value="WH-like_DNA-bd_sf"/>
</dbReference>
<sequence length="149" mass="16680">MVRLMRLASAWKQHAKYESGGADRLLLARLVMDGPRRATDLASDTLLDLSTVSRRTRSLVNRGLIERRPDPEDGRGALLTATEAGCAALEQYRHERDSEVAAILQGWTPEDRFQLVRLLTHLNDDLLEHHNARQCPGGRSGVSAEDREI</sequence>
<dbReference type="Proteomes" id="UP000305778">
    <property type="component" value="Unassembled WGS sequence"/>
</dbReference>
<dbReference type="Gene3D" id="1.10.10.10">
    <property type="entry name" value="Winged helix-like DNA-binding domain superfamily/Winged helix DNA-binding domain"/>
    <property type="match status" value="1"/>
</dbReference>
<dbReference type="PROSITE" id="PS50995">
    <property type="entry name" value="HTH_MARR_2"/>
    <property type="match status" value="1"/>
</dbReference>
<evidence type="ECO:0000256" key="1">
    <source>
        <dbReference type="ARBA" id="ARBA00023015"/>
    </source>
</evidence>
<dbReference type="GO" id="GO:0006950">
    <property type="term" value="P:response to stress"/>
    <property type="evidence" value="ECO:0007669"/>
    <property type="project" value="TreeGrafter"/>
</dbReference>
<gene>
    <name evidence="5" type="ORF">FCI23_24045</name>
</gene>
<protein>
    <submittedName>
        <fullName evidence="5">Winged helix-turn-helix transcriptional regulator</fullName>
    </submittedName>
</protein>
<keyword evidence="2" id="KW-0238">DNA-binding</keyword>
<evidence type="ECO:0000313" key="5">
    <source>
        <dbReference type="EMBL" id="TKA09162.1"/>
    </source>
</evidence>
<dbReference type="OrthoDB" id="5148120at2"/>
<dbReference type="SUPFAM" id="SSF46785">
    <property type="entry name" value="Winged helix' DNA-binding domain"/>
    <property type="match status" value="1"/>
</dbReference>
<dbReference type="AlphaFoldDB" id="A0A4U0SHW5"/>
<dbReference type="PANTHER" id="PTHR33164:SF57">
    <property type="entry name" value="MARR-FAMILY TRANSCRIPTIONAL REGULATOR"/>
    <property type="match status" value="1"/>
</dbReference>
<evidence type="ECO:0000313" key="6">
    <source>
        <dbReference type="Proteomes" id="UP000305778"/>
    </source>
</evidence>
<evidence type="ECO:0000259" key="4">
    <source>
        <dbReference type="PROSITE" id="PS50995"/>
    </source>
</evidence>
<dbReference type="Pfam" id="PF01047">
    <property type="entry name" value="MarR"/>
    <property type="match status" value="1"/>
</dbReference>
<dbReference type="GO" id="GO:0003700">
    <property type="term" value="F:DNA-binding transcription factor activity"/>
    <property type="evidence" value="ECO:0007669"/>
    <property type="project" value="InterPro"/>
</dbReference>
<dbReference type="InterPro" id="IPR011991">
    <property type="entry name" value="ArsR-like_HTH"/>
</dbReference>
<keyword evidence="3" id="KW-0804">Transcription</keyword>
<proteinExistence type="predicted"/>
<keyword evidence="6" id="KW-1185">Reference proteome</keyword>
<dbReference type="PANTHER" id="PTHR33164">
    <property type="entry name" value="TRANSCRIPTIONAL REGULATOR, MARR FAMILY"/>
    <property type="match status" value="1"/>
</dbReference>
<organism evidence="5 6">
    <name type="scientific">Actinacidiphila oryziradicis</name>
    <dbReference type="NCBI Taxonomy" id="2571141"/>
    <lineage>
        <taxon>Bacteria</taxon>
        <taxon>Bacillati</taxon>
        <taxon>Actinomycetota</taxon>
        <taxon>Actinomycetes</taxon>
        <taxon>Kitasatosporales</taxon>
        <taxon>Streptomycetaceae</taxon>
        <taxon>Actinacidiphila</taxon>
    </lineage>
</organism>
<dbReference type="InterPro" id="IPR023187">
    <property type="entry name" value="Tscrpt_reg_MarR-type_CS"/>
</dbReference>
<accession>A0A4U0SHW5</accession>
<comment type="caution">
    <text evidence="5">The sequence shown here is derived from an EMBL/GenBank/DDBJ whole genome shotgun (WGS) entry which is preliminary data.</text>
</comment>
<dbReference type="GO" id="GO:0003677">
    <property type="term" value="F:DNA binding"/>
    <property type="evidence" value="ECO:0007669"/>
    <property type="project" value="UniProtKB-KW"/>
</dbReference>
<feature type="domain" description="HTH marR-type" evidence="4">
    <location>
        <begin position="1"/>
        <end position="124"/>
    </location>
</feature>
<reference evidence="5 6" key="1">
    <citation type="submission" date="2019-04" db="EMBL/GenBank/DDBJ databases">
        <title>Streptomyces oryziradicis sp. nov., a novel actinomycete isolated from rhizosphere soil of rice (Oryza sativa L.).</title>
        <authorList>
            <person name="Li C."/>
        </authorList>
    </citation>
    <scope>NUCLEOTIDE SEQUENCE [LARGE SCALE GENOMIC DNA]</scope>
    <source>
        <strain evidence="5 6">NEAU-C40</strain>
    </source>
</reference>
<dbReference type="EMBL" id="SUMC01000024">
    <property type="protein sequence ID" value="TKA09162.1"/>
    <property type="molecule type" value="Genomic_DNA"/>
</dbReference>
<name>A0A4U0SHW5_9ACTN</name>
<evidence type="ECO:0000256" key="2">
    <source>
        <dbReference type="ARBA" id="ARBA00023125"/>
    </source>
</evidence>
<keyword evidence="1" id="KW-0805">Transcription regulation</keyword>
<dbReference type="InterPro" id="IPR000835">
    <property type="entry name" value="HTH_MarR-typ"/>
</dbReference>
<dbReference type="InterPro" id="IPR036390">
    <property type="entry name" value="WH_DNA-bd_sf"/>
</dbReference>
<evidence type="ECO:0000256" key="3">
    <source>
        <dbReference type="ARBA" id="ARBA00023163"/>
    </source>
</evidence>
<dbReference type="CDD" id="cd00090">
    <property type="entry name" value="HTH_ARSR"/>
    <property type="match status" value="1"/>
</dbReference>
<dbReference type="InterPro" id="IPR039422">
    <property type="entry name" value="MarR/SlyA-like"/>
</dbReference>
<dbReference type="SMART" id="SM00347">
    <property type="entry name" value="HTH_MARR"/>
    <property type="match status" value="1"/>
</dbReference>
<dbReference type="PROSITE" id="PS01117">
    <property type="entry name" value="HTH_MARR_1"/>
    <property type="match status" value="1"/>
</dbReference>